<organism evidence="1">
    <name type="scientific">Gaeumannomyces tritici (strain R3-111a-1)</name>
    <name type="common">Wheat and barley take-all root rot fungus</name>
    <name type="synonym">Gaeumannomyces graminis var. tritici</name>
    <dbReference type="NCBI Taxonomy" id="644352"/>
    <lineage>
        <taxon>Eukaryota</taxon>
        <taxon>Fungi</taxon>
        <taxon>Dikarya</taxon>
        <taxon>Ascomycota</taxon>
        <taxon>Pezizomycotina</taxon>
        <taxon>Sordariomycetes</taxon>
        <taxon>Sordariomycetidae</taxon>
        <taxon>Magnaporthales</taxon>
        <taxon>Magnaporthaceae</taxon>
        <taxon>Gaeumannomyces</taxon>
    </lineage>
</organism>
<dbReference type="AlphaFoldDB" id="J3NKA4"/>
<dbReference type="RefSeq" id="XP_009217717.1">
    <property type="nucleotide sequence ID" value="XM_009219453.1"/>
</dbReference>
<accession>J3NKA4</accession>
<proteinExistence type="predicted"/>
<dbReference type="EMBL" id="GL385395">
    <property type="protein sequence ID" value="EJT81708.1"/>
    <property type="molecule type" value="Genomic_DNA"/>
</dbReference>
<reference evidence="2" key="5">
    <citation type="submission" date="2018-04" db="UniProtKB">
        <authorList>
            <consortium name="EnsemblFungi"/>
        </authorList>
    </citation>
    <scope>IDENTIFICATION</scope>
    <source>
        <strain evidence="2">R3-111a-1</strain>
    </source>
</reference>
<evidence type="ECO:0000313" key="1">
    <source>
        <dbReference type="EMBL" id="EJT81708.1"/>
    </source>
</evidence>
<reference evidence="2" key="4">
    <citation type="journal article" date="2015" name="G3 (Bethesda)">
        <title>Genome sequences of three phytopathogenic species of the Magnaporthaceae family of fungi.</title>
        <authorList>
            <person name="Okagaki L.H."/>
            <person name="Nunes C.C."/>
            <person name="Sailsbery J."/>
            <person name="Clay B."/>
            <person name="Brown D."/>
            <person name="John T."/>
            <person name="Oh Y."/>
            <person name="Young N."/>
            <person name="Fitzgerald M."/>
            <person name="Haas B.J."/>
            <person name="Zeng Q."/>
            <person name="Young S."/>
            <person name="Adiconis X."/>
            <person name="Fan L."/>
            <person name="Levin J.Z."/>
            <person name="Mitchell T.K."/>
            <person name="Okubara P.A."/>
            <person name="Farman M.L."/>
            <person name="Kohn L.M."/>
            <person name="Birren B."/>
            <person name="Ma L.-J."/>
            <person name="Dean R.A."/>
        </authorList>
    </citation>
    <scope>NUCLEOTIDE SEQUENCE</scope>
    <source>
        <strain evidence="2">R3-111a-1</strain>
    </source>
</reference>
<reference evidence="3" key="1">
    <citation type="submission" date="2010-07" db="EMBL/GenBank/DDBJ databases">
        <title>The genome sequence of Gaeumannomyces graminis var. tritici strain R3-111a-1.</title>
        <authorList>
            <consortium name="The Broad Institute Genome Sequencing Platform"/>
            <person name="Ma L.-J."/>
            <person name="Dead R."/>
            <person name="Young S."/>
            <person name="Zeng Q."/>
            <person name="Koehrsen M."/>
            <person name="Alvarado L."/>
            <person name="Berlin A."/>
            <person name="Chapman S.B."/>
            <person name="Chen Z."/>
            <person name="Freedman E."/>
            <person name="Gellesch M."/>
            <person name="Goldberg J."/>
            <person name="Griggs A."/>
            <person name="Gujja S."/>
            <person name="Heilman E.R."/>
            <person name="Heiman D."/>
            <person name="Hepburn T."/>
            <person name="Howarth C."/>
            <person name="Jen D."/>
            <person name="Larson L."/>
            <person name="Mehta T."/>
            <person name="Neiman D."/>
            <person name="Pearson M."/>
            <person name="Roberts A."/>
            <person name="Saif S."/>
            <person name="Shea T."/>
            <person name="Shenoy N."/>
            <person name="Sisk P."/>
            <person name="Stolte C."/>
            <person name="Sykes S."/>
            <person name="Walk T."/>
            <person name="White J."/>
            <person name="Yandava C."/>
            <person name="Haas B."/>
            <person name="Nusbaum C."/>
            <person name="Birren B."/>
        </authorList>
    </citation>
    <scope>NUCLEOTIDE SEQUENCE [LARGE SCALE GENOMIC DNA]</scope>
    <source>
        <strain evidence="3">R3-111a-1</strain>
    </source>
</reference>
<reference evidence="1" key="2">
    <citation type="submission" date="2010-07" db="EMBL/GenBank/DDBJ databases">
        <authorList>
            <consortium name="The Broad Institute Genome Sequencing Platform"/>
            <consortium name="Broad Institute Genome Sequencing Center for Infectious Disease"/>
            <person name="Ma L.-J."/>
            <person name="Dead R."/>
            <person name="Young S."/>
            <person name="Zeng Q."/>
            <person name="Koehrsen M."/>
            <person name="Alvarado L."/>
            <person name="Berlin A."/>
            <person name="Chapman S.B."/>
            <person name="Chen Z."/>
            <person name="Freedman E."/>
            <person name="Gellesch M."/>
            <person name="Goldberg J."/>
            <person name="Griggs A."/>
            <person name="Gujja S."/>
            <person name="Heilman E.R."/>
            <person name="Heiman D."/>
            <person name="Hepburn T."/>
            <person name="Howarth C."/>
            <person name="Jen D."/>
            <person name="Larson L."/>
            <person name="Mehta T."/>
            <person name="Neiman D."/>
            <person name="Pearson M."/>
            <person name="Roberts A."/>
            <person name="Saif S."/>
            <person name="Shea T."/>
            <person name="Shenoy N."/>
            <person name="Sisk P."/>
            <person name="Stolte C."/>
            <person name="Sykes S."/>
            <person name="Walk T."/>
            <person name="White J."/>
            <person name="Yandava C."/>
            <person name="Haas B."/>
            <person name="Nusbaum C."/>
            <person name="Birren B."/>
        </authorList>
    </citation>
    <scope>NUCLEOTIDE SEQUENCE</scope>
    <source>
        <strain evidence="1">R3-111a-1</strain>
    </source>
</reference>
<dbReference type="HOGENOM" id="CLU_1129113_0_0_1"/>
<sequence length="246" mass="27950">MVLNASRAFRFAQKGSKRFMCLKKLNISRDKVYEKINPFKKGCNLFRSGFARGILCFKRFFMLGFKITFAFKRTSFFSVERIVCQAKRLNLWFLTCSARAFATKKLKSKVSLACTLFGNFKLSAITKRSLFVLPIIGSNRKFVKIKRFSATFGINNGICFGKKNFVEGGFESGLKVAGLITVAGKRDRHVIKLKCCYLSLKKKEFCWKKGTDLTFLYKYKGALDGRCTNPGFMHGGPPEPVHALNK</sequence>
<protein>
    <submittedName>
        <fullName evidence="1 2">Uncharacterized protein</fullName>
    </submittedName>
</protein>
<dbReference type="VEuPathDB" id="FungiDB:GGTG_01684"/>
<name>J3NKA4_GAET3</name>
<evidence type="ECO:0000313" key="2">
    <source>
        <dbReference type="EnsemblFungi" id="EJT81708"/>
    </source>
</evidence>
<keyword evidence="3" id="KW-1185">Reference proteome</keyword>
<dbReference type="GeneID" id="20342142"/>
<reference evidence="1" key="3">
    <citation type="submission" date="2010-09" db="EMBL/GenBank/DDBJ databases">
        <title>Annotation of Gaeumannomyces graminis var. tritici R3-111a-1.</title>
        <authorList>
            <consortium name="The Broad Institute Genome Sequencing Platform"/>
            <person name="Ma L.-J."/>
            <person name="Dead R."/>
            <person name="Young S.K."/>
            <person name="Zeng Q."/>
            <person name="Gargeya S."/>
            <person name="Fitzgerald M."/>
            <person name="Haas B."/>
            <person name="Abouelleil A."/>
            <person name="Alvarado L."/>
            <person name="Arachchi H.M."/>
            <person name="Berlin A."/>
            <person name="Brown A."/>
            <person name="Chapman S.B."/>
            <person name="Chen Z."/>
            <person name="Dunbar C."/>
            <person name="Freedman E."/>
            <person name="Gearin G."/>
            <person name="Gellesch M."/>
            <person name="Goldberg J."/>
            <person name="Griggs A."/>
            <person name="Gujja S."/>
            <person name="Heiman D."/>
            <person name="Howarth C."/>
            <person name="Larson L."/>
            <person name="Lui A."/>
            <person name="MacDonald P.J.P."/>
            <person name="Mehta T."/>
            <person name="Montmayeur A."/>
            <person name="Murphy C."/>
            <person name="Neiman D."/>
            <person name="Pearson M."/>
            <person name="Priest M."/>
            <person name="Roberts A."/>
            <person name="Saif S."/>
            <person name="Shea T."/>
            <person name="Shenoy N."/>
            <person name="Sisk P."/>
            <person name="Stolte C."/>
            <person name="Sykes S."/>
            <person name="Yandava C."/>
            <person name="Wortman J."/>
            <person name="Nusbaum C."/>
            <person name="Birren B."/>
        </authorList>
    </citation>
    <scope>NUCLEOTIDE SEQUENCE</scope>
    <source>
        <strain evidence="1">R3-111a-1</strain>
    </source>
</reference>
<evidence type="ECO:0000313" key="3">
    <source>
        <dbReference type="Proteomes" id="UP000006039"/>
    </source>
</evidence>
<gene>
    <name evidence="2" type="primary">20342142</name>
    <name evidence="1" type="ORF">GGTG_01684</name>
</gene>
<dbReference type="EnsemblFungi" id="EJT81708">
    <property type="protein sequence ID" value="EJT81708"/>
    <property type="gene ID" value="GGTG_01684"/>
</dbReference>
<dbReference type="Proteomes" id="UP000006039">
    <property type="component" value="Unassembled WGS sequence"/>
</dbReference>